<accession>A0A8J3VE02</accession>
<dbReference type="EMBL" id="BONY01000004">
    <property type="protein sequence ID" value="GIH02891.1"/>
    <property type="molecule type" value="Genomic_DNA"/>
</dbReference>
<comment type="caution">
    <text evidence="1">The sequence shown here is derived from an EMBL/GenBank/DDBJ whole genome shotgun (WGS) entry which is preliminary data.</text>
</comment>
<name>A0A8J3VE02_9ACTN</name>
<keyword evidence="2" id="KW-1185">Reference proteome</keyword>
<gene>
    <name evidence="1" type="ORF">Rhe02_09580</name>
</gene>
<protein>
    <submittedName>
        <fullName evidence="1">Uncharacterized protein</fullName>
    </submittedName>
</protein>
<reference evidence="1" key="1">
    <citation type="submission" date="2021-01" db="EMBL/GenBank/DDBJ databases">
        <title>Whole genome shotgun sequence of Rhizocola hellebori NBRC 109834.</title>
        <authorList>
            <person name="Komaki H."/>
            <person name="Tamura T."/>
        </authorList>
    </citation>
    <scope>NUCLEOTIDE SEQUENCE</scope>
    <source>
        <strain evidence="1">NBRC 109834</strain>
    </source>
</reference>
<organism evidence="1 2">
    <name type="scientific">Rhizocola hellebori</name>
    <dbReference type="NCBI Taxonomy" id="1392758"/>
    <lineage>
        <taxon>Bacteria</taxon>
        <taxon>Bacillati</taxon>
        <taxon>Actinomycetota</taxon>
        <taxon>Actinomycetes</taxon>
        <taxon>Micromonosporales</taxon>
        <taxon>Micromonosporaceae</taxon>
        <taxon>Rhizocola</taxon>
    </lineage>
</organism>
<evidence type="ECO:0000313" key="2">
    <source>
        <dbReference type="Proteomes" id="UP000612899"/>
    </source>
</evidence>
<proteinExistence type="predicted"/>
<dbReference type="AlphaFoldDB" id="A0A8J3VE02"/>
<dbReference type="Proteomes" id="UP000612899">
    <property type="component" value="Unassembled WGS sequence"/>
</dbReference>
<evidence type="ECO:0000313" key="1">
    <source>
        <dbReference type="EMBL" id="GIH02891.1"/>
    </source>
</evidence>
<sequence>MPSERVTILDCHLEEMAVDVRVADRGFGDVKYVRNVQRITTAGNRLLEERLETSPQVAGANVLCGIRGLPPRTIAVNANDRASPQRYPAHAGAVRPV</sequence>